<dbReference type="InterPro" id="IPR015793">
    <property type="entry name" value="Pyrv_Knase_brl"/>
</dbReference>
<dbReference type="GO" id="GO:0000287">
    <property type="term" value="F:magnesium ion binding"/>
    <property type="evidence" value="ECO:0007669"/>
    <property type="project" value="UniProtKB-UniRule"/>
</dbReference>
<dbReference type="InterPro" id="IPR000182">
    <property type="entry name" value="GNAT_dom"/>
</dbReference>
<dbReference type="CDD" id="cd04301">
    <property type="entry name" value="NAT_SF"/>
    <property type="match status" value="1"/>
</dbReference>
<evidence type="ECO:0000256" key="13">
    <source>
        <dbReference type="ARBA" id="ARBA00023317"/>
    </source>
</evidence>
<dbReference type="EC" id="2.7.1.40" evidence="4 14"/>
<keyword evidence="7" id="KW-0479">Metal-binding</keyword>
<evidence type="ECO:0000256" key="14">
    <source>
        <dbReference type="NCBIfam" id="TIGR01064"/>
    </source>
</evidence>
<dbReference type="Pfam" id="PF00583">
    <property type="entry name" value="Acetyltransf_1"/>
    <property type="match status" value="1"/>
</dbReference>
<evidence type="ECO:0000256" key="9">
    <source>
        <dbReference type="ARBA" id="ARBA00022777"/>
    </source>
</evidence>
<dbReference type="AlphaFoldDB" id="A0A1G5S5A6"/>
<dbReference type="GO" id="GO:0005524">
    <property type="term" value="F:ATP binding"/>
    <property type="evidence" value="ECO:0007669"/>
    <property type="project" value="UniProtKB-KW"/>
</dbReference>
<dbReference type="Proteomes" id="UP000199428">
    <property type="component" value="Unassembled WGS sequence"/>
</dbReference>
<dbReference type="PROSITE" id="PS51186">
    <property type="entry name" value="GNAT"/>
    <property type="match status" value="1"/>
</dbReference>
<feature type="domain" description="N-acetyltransferase" evidence="16">
    <location>
        <begin position="340"/>
        <end position="470"/>
    </location>
</feature>
<keyword evidence="9 15" id="KW-0418">Kinase</keyword>
<dbReference type="NCBIfam" id="TIGR01064">
    <property type="entry name" value="pyruv_kin"/>
    <property type="match status" value="1"/>
</dbReference>
<name>A0A1G5S5A6_PSEXY</name>
<evidence type="ECO:0000256" key="7">
    <source>
        <dbReference type="ARBA" id="ARBA00022723"/>
    </source>
</evidence>
<gene>
    <name evidence="17" type="ORF">SAMN02910350_02890</name>
</gene>
<reference evidence="17 18" key="1">
    <citation type="submission" date="2016-10" db="EMBL/GenBank/DDBJ databases">
        <authorList>
            <person name="de Groot N.N."/>
        </authorList>
    </citation>
    <scope>NUCLEOTIDE SEQUENCE [LARGE SCALE GENOMIC DNA]</scope>
    <source>
        <strain evidence="17 18">DSM 10317</strain>
    </source>
</reference>
<dbReference type="InterPro" id="IPR040442">
    <property type="entry name" value="Pyrv_kinase-like_dom_sf"/>
</dbReference>
<comment type="catalytic activity">
    <reaction evidence="15">
        <text>pyruvate + ATP = phosphoenolpyruvate + ADP + H(+)</text>
        <dbReference type="Rhea" id="RHEA:18157"/>
        <dbReference type="ChEBI" id="CHEBI:15361"/>
        <dbReference type="ChEBI" id="CHEBI:15378"/>
        <dbReference type="ChEBI" id="CHEBI:30616"/>
        <dbReference type="ChEBI" id="CHEBI:58702"/>
        <dbReference type="ChEBI" id="CHEBI:456216"/>
        <dbReference type="EC" id="2.7.1.40"/>
    </reaction>
</comment>
<evidence type="ECO:0000256" key="8">
    <source>
        <dbReference type="ARBA" id="ARBA00022741"/>
    </source>
</evidence>
<evidence type="ECO:0000256" key="12">
    <source>
        <dbReference type="ARBA" id="ARBA00023152"/>
    </source>
</evidence>
<dbReference type="SUPFAM" id="SSF50800">
    <property type="entry name" value="PK beta-barrel domain-like"/>
    <property type="match status" value="1"/>
</dbReference>
<dbReference type="GO" id="GO:0030955">
    <property type="term" value="F:potassium ion binding"/>
    <property type="evidence" value="ECO:0007669"/>
    <property type="project" value="UniProtKB-UniRule"/>
</dbReference>
<keyword evidence="8" id="KW-0547">Nucleotide-binding</keyword>
<evidence type="ECO:0000256" key="15">
    <source>
        <dbReference type="RuleBase" id="RU000504"/>
    </source>
</evidence>
<dbReference type="RefSeq" id="WP_090164337.1">
    <property type="nucleotide sequence ID" value="NZ_FMWK01000023.1"/>
</dbReference>
<keyword evidence="13 17" id="KW-0670">Pyruvate</keyword>
<protein>
    <recommendedName>
        <fullName evidence="5 14">Pyruvate kinase</fullName>
        <ecNumber evidence="4 14">2.7.1.40</ecNumber>
    </recommendedName>
</protein>
<dbReference type="UniPathway" id="UPA00109">
    <property type="reaction ID" value="UER00188"/>
</dbReference>
<accession>A0A1G5S5A6</accession>
<evidence type="ECO:0000313" key="18">
    <source>
        <dbReference type="Proteomes" id="UP000199428"/>
    </source>
</evidence>
<keyword evidence="12 15" id="KW-0324">Glycolysis</keyword>
<comment type="pathway">
    <text evidence="2 15">Carbohydrate degradation; glycolysis; pyruvate from D-glyceraldehyde 3-phosphate: step 5/5.</text>
</comment>
<dbReference type="InterPro" id="IPR015813">
    <property type="entry name" value="Pyrv/PenolPyrv_kinase-like_dom"/>
</dbReference>
<keyword evidence="11 15" id="KW-0460">Magnesium</keyword>
<dbReference type="GO" id="GO:0016747">
    <property type="term" value="F:acyltransferase activity, transferring groups other than amino-acyl groups"/>
    <property type="evidence" value="ECO:0007669"/>
    <property type="project" value="InterPro"/>
</dbReference>
<dbReference type="InterPro" id="IPR011037">
    <property type="entry name" value="Pyrv_Knase-like_insert_dom_sf"/>
</dbReference>
<dbReference type="PRINTS" id="PR01050">
    <property type="entry name" value="PYRUVTKNASE"/>
</dbReference>
<keyword evidence="10" id="KW-0067">ATP-binding</keyword>
<evidence type="ECO:0000256" key="1">
    <source>
        <dbReference type="ARBA" id="ARBA00001958"/>
    </source>
</evidence>
<evidence type="ECO:0000256" key="2">
    <source>
        <dbReference type="ARBA" id="ARBA00004997"/>
    </source>
</evidence>
<sequence length="470" mass="52903">MIDVFGTLGPSCSDEKILEEMFREGMTGIRINLSHVMLRECKEQIDAIKRAAATNGIEPKILIDMQGPELRIGEVKKPITLTEGEEIKLGKEGIPVEQTILDNIKAGMDILLDDGKILVTISEVNDRYAVANVKRGGNLASKKSILLVDTTINLPALTEKDHENMSIAHEYGVTGVMQPFVRSRDDLMEVRHALENCGGKDIKIYAKIENQDGVKALESFMDACDEIVIARGDLGNAMPLWELPRIQKHISNICNMYKKPFMVVTQMLASMEHSKVPTRAEVSDIYNAAMDGAKSIMVTGETAVGENPVEVIAYLRKTAAECHRRIIDESISLVPYYRNDEISLPWYQDSDVCKQIDNIDFVYDINRLHNMYDYLDAHGSCYYISHEGTLIGDVSLCDNGELAIVICKEYQNRHIGRKCILNMIELAKEKGMEKVRAKIYSFNLQSLSMVQSIGFEKVAGEWYEYEFVIK</sequence>
<dbReference type="SUPFAM" id="SSF51621">
    <property type="entry name" value="Phosphoenolpyruvate/pyruvate domain"/>
    <property type="match status" value="1"/>
</dbReference>
<evidence type="ECO:0000313" key="17">
    <source>
        <dbReference type="EMBL" id="SCZ81582.1"/>
    </source>
</evidence>
<dbReference type="Gene3D" id="3.40.630.30">
    <property type="match status" value="1"/>
</dbReference>
<comment type="similarity">
    <text evidence="3 15">Belongs to the pyruvate kinase family.</text>
</comment>
<dbReference type="Gene3D" id="2.40.33.10">
    <property type="entry name" value="PK beta-barrel domain-like"/>
    <property type="match status" value="1"/>
</dbReference>
<organism evidence="17 18">
    <name type="scientific">Pseudobutyrivibrio xylanivorans</name>
    <dbReference type="NCBI Taxonomy" id="185007"/>
    <lineage>
        <taxon>Bacteria</taxon>
        <taxon>Bacillati</taxon>
        <taxon>Bacillota</taxon>
        <taxon>Clostridia</taxon>
        <taxon>Lachnospirales</taxon>
        <taxon>Lachnospiraceae</taxon>
        <taxon>Pseudobutyrivibrio</taxon>
    </lineage>
</organism>
<dbReference type="SUPFAM" id="SSF55729">
    <property type="entry name" value="Acyl-CoA N-acyltransferases (Nat)"/>
    <property type="match status" value="1"/>
</dbReference>
<dbReference type="InterPro" id="IPR015806">
    <property type="entry name" value="Pyrv_Knase_insert_dom_sf"/>
</dbReference>
<evidence type="ECO:0000256" key="4">
    <source>
        <dbReference type="ARBA" id="ARBA00012142"/>
    </source>
</evidence>
<dbReference type="EMBL" id="FMWK01000023">
    <property type="protein sequence ID" value="SCZ81582.1"/>
    <property type="molecule type" value="Genomic_DNA"/>
</dbReference>
<dbReference type="GO" id="GO:0016301">
    <property type="term" value="F:kinase activity"/>
    <property type="evidence" value="ECO:0007669"/>
    <property type="project" value="UniProtKB-KW"/>
</dbReference>
<dbReference type="InterPro" id="IPR001697">
    <property type="entry name" value="Pyr_Knase"/>
</dbReference>
<dbReference type="InterPro" id="IPR016181">
    <property type="entry name" value="Acyl_CoA_acyltransferase"/>
</dbReference>
<evidence type="ECO:0000256" key="6">
    <source>
        <dbReference type="ARBA" id="ARBA00022679"/>
    </source>
</evidence>
<evidence type="ECO:0000256" key="10">
    <source>
        <dbReference type="ARBA" id="ARBA00022840"/>
    </source>
</evidence>
<comment type="cofactor">
    <cofactor evidence="1">
        <name>K(+)</name>
        <dbReference type="ChEBI" id="CHEBI:29103"/>
    </cofactor>
</comment>
<evidence type="ECO:0000256" key="3">
    <source>
        <dbReference type="ARBA" id="ARBA00008663"/>
    </source>
</evidence>
<keyword evidence="6 15" id="KW-0808">Transferase</keyword>
<dbReference type="PANTHER" id="PTHR11817">
    <property type="entry name" value="PYRUVATE KINASE"/>
    <property type="match status" value="1"/>
</dbReference>
<evidence type="ECO:0000256" key="11">
    <source>
        <dbReference type="ARBA" id="ARBA00022842"/>
    </source>
</evidence>
<dbReference type="Gene3D" id="3.20.20.60">
    <property type="entry name" value="Phosphoenolpyruvate-binding domains"/>
    <property type="match status" value="1"/>
</dbReference>
<dbReference type="Pfam" id="PF00224">
    <property type="entry name" value="PK"/>
    <property type="match status" value="1"/>
</dbReference>
<dbReference type="GO" id="GO:0004743">
    <property type="term" value="F:pyruvate kinase activity"/>
    <property type="evidence" value="ECO:0007669"/>
    <property type="project" value="UniProtKB-UniRule"/>
</dbReference>
<evidence type="ECO:0000256" key="5">
    <source>
        <dbReference type="ARBA" id="ARBA00018587"/>
    </source>
</evidence>
<evidence type="ECO:0000259" key="16">
    <source>
        <dbReference type="PROSITE" id="PS51186"/>
    </source>
</evidence>
<proteinExistence type="inferred from homology"/>